<reference evidence="3 4" key="1">
    <citation type="journal article" date="2023" name="Elife">
        <title>Identification of key yeast species and microbe-microbe interactions impacting larval growth of Drosophila in the wild.</title>
        <authorList>
            <person name="Mure A."/>
            <person name="Sugiura Y."/>
            <person name="Maeda R."/>
            <person name="Honda K."/>
            <person name="Sakurai N."/>
            <person name="Takahashi Y."/>
            <person name="Watada M."/>
            <person name="Katoh T."/>
            <person name="Gotoh A."/>
            <person name="Gotoh Y."/>
            <person name="Taniguchi I."/>
            <person name="Nakamura K."/>
            <person name="Hayashi T."/>
            <person name="Katayama T."/>
            <person name="Uemura T."/>
            <person name="Hattori Y."/>
        </authorList>
    </citation>
    <scope>NUCLEOTIDE SEQUENCE [LARGE SCALE GENOMIC DNA]</scope>
    <source>
        <strain evidence="3 4">PK-24</strain>
    </source>
</reference>
<dbReference type="InterPro" id="IPR039634">
    <property type="entry name" value="Bul1-like"/>
</dbReference>
<sequence>MSVDNNTNKHHQIPQSQMSRIITNDDRSMYSEARSSLLEDILPSFQMHNYMFNRPLHDDLNSTDLPGYESELATLRSNRVINPSENIDIDPIRNPKSLLLNNTNNLIKVDLPIDIKITLTKQLPMIGKSFERESLLTEYKPGDLITGYVTIKSNINEPLPFEILLVSLEGEMRTPASGSTTEDRKIISKSFLKTYDLNACFHTGHILAKVHGIKGISQKDFNDNTVIGFTENRCIEPETIHKKFFSFKLPYSLLDTNCPDQIPEHLHMLPSYGYDASAIGDTEQDLEIDPILGYKRCDGVYGSPIIVDDFALKEQSISYFIKVEMIGYKDIAEKFGRKIPKSINNKYVMFDIEKFYFRVNLSSENEHFAENQIVDREIKTNIRTYEQIIKFEKLVSQYIDELKTKRQLQEGGILDRREQDEIVASLEADETKKYKQLNGSSTNFHPEIIRSDGESFLHYDNIEMNKDFFGRSGGEIVIKASMSRDSSIKSIRSFALKSKQKKKHSKNEQNNDDKGRSNSLNPQKSRSNGLTSFISNTIENGRNKSVPISSIGSDSPDSLSTVTSLLSLRNVNQEHCFVEFEFSTESCKAGNKNKAELPTSVNITSKLKTINVFSNYALPINFDGEFLMDEQLIQYTIPSIRRQFTAYLNELKRLIKETQVNRNIYNSVNAMSKLSVKELYVPKFKFLEETINLSNEWMYDEDRGKYVAKVKIPLAMSVKQRDKSSLCLIPTFESCLINRYYMVHFQVSIKKGKKYSVFKFPIKVT</sequence>
<name>A0AAV5RAP8_PICKL</name>
<evidence type="ECO:0000259" key="2">
    <source>
        <dbReference type="Pfam" id="PF04425"/>
    </source>
</evidence>
<dbReference type="AlphaFoldDB" id="A0AAV5RAP8"/>
<feature type="domain" description="Bul1 N-terminal" evidence="2">
    <location>
        <begin position="90"/>
        <end position="407"/>
    </location>
</feature>
<dbReference type="Proteomes" id="UP001378960">
    <property type="component" value="Unassembled WGS sequence"/>
</dbReference>
<protein>
    <recommendedName>
        <fullName evidence="2">Bul1 N-terminal domain-containing protein</fullName>
    </recommendedName>
</protein>
<gene>
    <name evidence="3" type="ORF">DAPK24_048250</name>
</gene>
<dbReference type="InterPro" id="IPR007519">
    <property type="entry name" value="Bul1_N"/>
</dbReference>
<comment type="caution">
    <text evidence="3">The sequence shown here is derived from an EMBL/GenBank/DDBJ whole genome shotgun (WGS) entry which is preliminary data.</text>
</comment>
<dbReference type="PANTHER" id="PTHR31904:SF1">
    <property type="entry name" value="BYPASS OF STOP CODON PROTEIN 5-RELATED"/>
    <property type="match status" value="1"/>
</dbReference>
<feature type="region of interest" description="Disordered" evidence="1">
    <location>
        <begin position="1"/>
        <end position="24"/>
    </location>
</feature>
<evidence type="ECO:0000256" key="1">
    <source>
        <dbReference type="SAM" id="MobiDB-lite"/>
    </source>
</evidence>
<dbReference type="PANTHER" id="PTHR31904">
    <property type="entry name" value="BYPASS OF STOP CODON PROTEIN 5-RELATED"/>
    <property type="match status" value="1"/>
</dbReference>
<feature type="compositionally biased region" description="Polar residues" evidence="1">
    <location>
        <begin position="517"/>
        <end position="536"/>
    </location>
</feature>
<evidence type="ECO:0000313" key="3">
    <source>
        <dbReference type="EMBL" id="GMM48227.1"/>
    </source>
</evidence>
<proteinExistence type="predicted"/>
<feature type="region of interest" description="Disordered" evidence="1">
    <location>
        <begin position="496"/>
        <end position="536"/>
    </location>
</feature>
<feature type="compositionally biased region" description="Polar residues" evidence="1">
    <location>
        <begin position="13"/>
        <end position="22"/>
    </location>
</feature>
<feature type="compositionally biased region" description="Basic and acidic residues" evidence="1">
    <location>
        <begin position="506"/>
        <end position="516"/>
    </location>
</feature>
<dbReference type="EMBL" id="BTGB01000009">
    <property type="protein sequence ID" value="GMM48227.1"/>
    <property type="molecule type" value="Genomic_DNA"/>
</dbReference>
<keyword evidence="4" id="KW-1185">Reference proteome</keyword>
<accession>A0AAV5RAP8</accession>
<dbReference type="Pfam" id="PF04425">
    <property type="entry name" value="Bul1_N"/>
    <property type="match status" value="1"/>
</dbReference>
<organism evidence="3 4">
    <name type="scientific">Pichia kluyveri</name>
    <name type="common">Yeast</name>
    <dbReference type="NCBI Taxonomy" id="36015"/>
    <lineage>
        <taxon>Eukaryota</taxon>
        <taxon>Fungi</taxon>
        <taxon>Dikarya</taxon>
        <taxon>Ascomycota</taxon>
        <taxon>Saccharomycotina</taxon>
        <taxon>Pichiomycetes</taxon>
        <taxon>Pichiales</taxon>
        <taxon>Pichiaceae</taxon>
        <taxon>Pichia</taxon>
    </lineage>
</organism>
<evidence type="ECO:0000313" key="4">
    <source>
        <dbReference type="Proteomes" id="UP001378960"/>
    </source>
</evidence>